<proteinExistence type="predicted"/>
<comment type="caution">
    <text evidence="2">The sequence shown here is derived from an EMBL/GenBank/DDBJ whole genome shotgun (WGS) entry which is preliminary data.</text>
</comment>
<keyword evidence="1" id="KW-0472">Membrane</keyword>
<dbReference type="PROSITE" id="PS51257">
    <property type="entry name" value="PROKAR_LIPOPROTEIN"/>
    <property type="match status" value="1"/>
</dbReference>
<evidence type="ECO:0000256" key="1">
    <source>
        <dbReference type="SAM" id="Phobius"/>
    </source>
</evidence>
<name>A0A9D1H7U7_9FIRM</name>
<evidence type="ECO:0000313" key="2">
    <source>
        <dbReference type="EMBL" id="HIT94204.1"/>
    </source>
</evidence>
<reference evidence="2" key="2">
    <citation type="journal article" date="2021" name="PeerJ">
        <title>Extensive microbial diversity within the chicken gut microbiome revealed by metagenomics and culture.</title>
        <authorList>
            <person name="Gilroy R."/>
            <person name="Ravi A."/>
            <person name="Getino M."/>
            <person name="Pursley I."/>
            <person name="Horton D.L."/>
            <person name="Alikhan N.F."/>
            <person name="Baker D."/>
            <person name="Gharbi K."/>
            <person name="Hall N."/>
            <person name="Watson M."/>
            <person name="Adriaenssens E.M."/>
            <person name="Foster-Nyarko E."/>
            <person name="Jarju S."/>
            <person name="Secka A."/>
            <person name="Antonio M."/>
            <person name="Oren A."/>
            <person name="Chaudhuri R.R."/>
            <person name="La Ragione R."/>
            <person name="Hildebrand F."/>
            <person name="Pallen M.J."/>
        </authorList>
    </citation>
    <scope>NUCLEOTIDE SEQUENCE</scope>
    <source>
        <strain evidence="2">ChiBcec7-5410</strain>
    </source>
</reference>
<keyword evidence="1" id="KW-1133">Transmembrane helix</keyword>
<dbReference type="EMBL" id="DVLW01000092">
    <property type="protein sequence ID" value="HIT94204.1"/>
    <property type="molecule type" value="Genomic_DNA"/>
</dbReference>
<organism evidence="2 3">
    <name type="scientific">Candidatus Faecivivens stercoripullorum</name>
    <dbReference type="NCBI Taxonomy" id="2840805"/>
    <lineage>
        <taxon>Bacteria</taxon>
        <taxon>Bacillati</taxon>
        <taxon>Bacillota</taxon>
        <taxon>Clostridia</taxon>
        <taxon>Eubacteriales</taxon>
        <taxon>Oscillospiraceae</taxon>
        <taxon>Oscillospiraceae incertae sedis</taxon>
        <taxon>Candidatus Faecivivens</taxon>
    </lineage>
</organism>
<reference evidence="2" key="1">
    <citation type="submission" date="2020-10" db="EMBL/GenBank/DDBJ databases">
        <authorList>
            <person name="Gilroy R."/>
        </authorList>
    </citation>
    <scope>NUCLEOTIDE SEQUENCE</scope>
    <source>
        <strain evidence="2">ChiBcec7-5410</strain>
    </source>
</reference>
<dbReference type="Proteomes" id="UP000824160">
    <property type="component" value="Unassembled WGS sequence"/>
</dbReference>
<sequence length="92" mass="10537">MYKLERTKKVKAVTICLCILSFIVSFFSCQAGGYDMLQYDFINFPFACILMVSCFISGIIFLVISIAIHAIQKDVEEHLAYLFKEQAELPKK</sequence>
<keyword evidence="1" id="KW-0812">Transmembrane</keyword>
<protein>
    <submittedName>
        <fullName evidence="2">Uncharacterized protein</fullName>
    </submittedName>
</protein>
<feature type="transmembrane region" description="Helical" evidence="1">
    <location>
        <begin position="41"/>
        <end position="64"/>
    </location>
</feature>
<gene>
    <name evidence="2" type="ORF">IAC43_03390</name>
</gene>
<evidence type="ECO:0000313" key="3">
    <source>
        <dbReference type="Proteomes" id="UP000824160"/>
    </source>
</evidence>
<accession>A0A9D1H7U7</accession>
<dbReference type="AlphaFoldDB" id="A0A9D1H7U7"/>